<dbReference type="InterPro" id="IPR000719">
    <property type="entry name" value="Prot_kinase_dom"/>
</dbReference>
<evidence type="ECO:0000259" key="3">
    <source>
        <dbReference type="PROSITE" id="PS50011"/>
    </source>
</evidence>
<dbReference type="Gene3D" id="1.10.510.10">
    <property type="entry name" value="Transferase(Phosphotransferase) domain 1"/>
    <property type="match status" value="1"/>
</dbReference>
<dbReference type="Proteomes" id="UP001461498">
    <property type="component" value="Unassembled WGS sequence"/>
</dbReference>
<dbReference type="EC" id="2.7.11.1" evidence="1"/>
<dbReference type="Pfam" id="PF00069">
    <property type="entry name" value="Pkinase"/>
    <property type="match status" value="1"/>
</dbReference>
<feature type="domain" description="Protein kinase" evidence="3">
    <location>
        <begin position="1"/>
        <end position="290"/>
    </location>
</feature>
<keyword evidence="5" id="KW-1185">Reference proteome</keyword>
<feature type="region of interest" description="Disordered" evidence="2">
    <location>
        <begin position="377"/>
        <end position="404"/>
    </location>
</feature>
<dbReference type="EMBL" id="JAPXFL010000002">
    <property type="protein sequence ID" value="KAK9510214.1"/>
    <property type="molecule type" value="Genomic_DNA"/>
</dbReference>
<name>A0AAW1DGU2_9HEMI</name>
<dbReference type="InterPro" id="IPR011009">
    <property type="entry name" value="Kinase-like_dom_sf"/>
</dbReference>
<comment type="caution">
    <text evidence="4">The sequence shown here is derived from an EMBL/GenBank/DDBJ whole genome shotgun (WGS) entry which is preliminary data.</text>
</comment>
<evidence type="ECO:0000313" key="4">
    <source>
        <dbReference type="EMBL" id="KAK9510214.1"/>
    </source>
</evidence>
<dbReference type="GO" id="GO:0005524">
    <property type="term" value="F:ATP binding"/>
    <property type="evidence" value="ECO:0007669"/>
    <property type="project" value="InterPro"/>
</dbReference>
<dbReference type="InterPro" id="IPR050235">
    <property type="entry name" value="CK1_Ser-Thr_kinase"/>
</dbReference>
<organism evidence="4 5">
    <name type="scientific">Rhynocoris fuscipes</name>
    <dbReference type="NCBI Taxonomy" id="488301"/>
    <lineage>
        <taxon>Eukaryota</taxon>
        <taxon>Metazoa</taxon>
        <taxon>Ecdysozoa</taxon>
        <taxon>Arthropoda</taxon>
        <taxon>Hexapoda</taxon>
        <taxon>Insecta</taxon>
        <taxon>Pterygota</taxon>
        <taxon>Neoptera</taxon>
        <taxon>Paraneoptera</taxon>
        <taxon>Hemiptera</taxon>
        <taxon>Heteroptera</taxon>
        <taxon>Panheteroptera</taxon>
        <taxon>Cimicomorpha</taxon>
        <taxon>Reduviidae</taxon>
        <taxon>Harpactorinae</taxon>
        <taxon>Harpactorini</taxon>
        <taxon>Rhynocoris</taxon>
    </lineage>
</organism>
<accession>A0AAW1DGU2</accession>
<reference evidence="4 5" key="1">
    <citation type="submission" date="2022-12" db="EMBL/GenBank/DDBJ databases">
        <title>Chromosome-level genome assembly of true bugs.</title>
        <authorList>
            <person name="Ma L."/>
            <person name="Li H."/>
        </authorList>
    </citation>
    <scope>NUCLEOTIDE SEQUENCE [LARGE SCALE GENOMIC DNA]</scope>
    <source>
        <strain evidence="4">Lab_2022b</strain>
    </source>
</reference>
<evidence type="ECO:0000256" key="2">
    <source>
        <dbReference type="SAM" id="MobiDB-lite"/>
    </source>
</evidence>
<dbReference type="AlphaFoldDB" id="A0AAW1DGU2"/>
<dbReference type="SMART" id="SM00220">
    <property type="entry name" value="S_TKc"/>
    <property type="match status" value="1"/>
</dbReference>
<evidence type="ECO:0000256" key="1">
    <source>
        <dbReference type="ARBA" id="ARBA00012513"/>
    </source>
</evidence>
<dbReference type="SUPFAM" id="SSF56112">
    <property type="entry name" value="Protein kinase-like (PK-like)"/>
    <property type="match status" value="1"/>
</dbReference>
<gene>
    <name evidence="4" type="ORF">O3M35_005046</name>
</gene>
<feature type="compositionally biased region" description="Basic residues" evidence="2">
    <location>
        <begin position="380"/>
        <end position="389"/>
    </location>
</feature>
<dbReference type="PROSITE" id="PS50011">
    <property type="entry name" value="PROTEIN_KINASE_DOM"/>
    <property type="match status" value="1"/>
</dbReference>
<evidence type="ECO:0000313" key="5">
    <source>
        <dbReference type="Proteomes" id="UP001461498"/>
    </source>
</evidence>
<protein>
    <recommendedName>
        <fullName evidence="1">non-specific serine/threonine protein kinase</fullName>
        <ecNumber evidence="1">2.7.11.1</ecNumber>
    </recommendedName>
</protein>
<dbReference type="GO" id="GO:0004674">
    <property type="term" value="F:protein serine/threonine kinase activity"/>
    <property type="evidence" value="ECO:0007669"/>
    <property type="project" value="UniProtKB-EC"/>
</dbReference>
<dbReference type="PROSITE" id="PS00108">
    <property type="entry name" value="PROTEIN_KINASE_ST"/>
    <property type="match status" value="1"/>
</dbReference>
<proteinExistence type="predicted"/>
<dbReference type="PANTHER" id="PTHR11909">
    <property type="entry name" value="CASEIN KINASE-RELATED"/>
    <property type="match status" value="1"/>
</dbReference>
<dbReference type="InterPro" id="IPR008271">
    <property type="entry name" value="Ser/Thr_kinase_AS"/>
</dbReference>
<sequence length="431" mass="49512">MNFYLRVGQEALINEWKTRKKLHSLGMPHFYSFGSHIHRGTRMRFIVLPRYGESIEKMFVKHSYKFHVKTALTLATHILNVLEYVHSQGYVHLDLKGHNMVLGLQPDHAPVYLVDFGLATKYLNQDGTHKEESPDGRKAEAGTMLFSSRDAHKGVITRRSDLESLAYNIVTWLGGRLPWEDCLSNPEQVAERKEKAISNIKVFLNESFAQKPPSSVLGEYLTYVSRMGHDTEPKYDCLRRLFSHGIREAGFLDDSKLTFDNHAKLIKKTGIKRKAESENLLGLKKKKAFIPVIRNPCSNHNYNFSDVRLTRNLDKGPKLRSKEFNWARILAMHPDKIIKKDRINNNDIHYSISKPIVTSNKTYTSNPTPAMIKVMEMSKRRSSTHTSKRSRTDSTSASNGLTPAMEEVLANRMVSTRVLRSHSRRQQQYSK</sequence>